<evidence type="ECO:0000313" key="1">
    <source>
        <dbReference type="EMBL" id="BDU50700.1"/>
    </source>
</evidence>
<proteinExistence type="predicted"/>
<sequence>MFNSKYCEVDLLEKEKAVYCKWKKFCEYDNYRKPLIYGLKLIQNNNLKNWITYANDGFENNPDDTEWLLNEFSPKIKDSTCKNIFFIVEPNNKLIEEVINQKRALSKNFNVEICNNINEVRKLIKILN</sequence>
<name>A0AAU9E2R8_9FUSO</name>
<keyword evidence="2" id="KW-1185">Reference proteome</keyword>
<accession>A0AAU9E2R8</accession>
<reference evidence="1 2" key="1">
    <citation type="submission" date="2022-11" db="EMBL/GenBank/DDBJ databases">
        <title>Haliovirga abyssi gen. nov., sp. nov., a mesophilic fermentative bacterium isolated from the Iheya North hydrothermal field and the proposal of Haliovirgaceae fam. nov.</title>
        <authorList>
            <person name="Miyazaki U."/>
            <person name="Tame A."/>
            <person name="Miyazaki J."/>
            <person name="Takai K."/>
            <person name="Sawayama S."/>
            <person name="Kitajima M."/>
            <person name="Okamoto A."/>
            <person name="Nakagawa S."/>
        </authorList>
    </citation>
    <scope>NUCLEOTIDE SEQUENCE [LARGE SCALE GENOMIC DNA]</scope>
    <source>
        <strain evidence="1 2">IC12</strain>
    </source>
</reference>
<dbReference type="KEGG" id="haby:HLVA_12690"/>
<evidence type="ECO:0000313" key="2">
    <source>
        <dbReference type="Proteomes" id="UP001321582"/>
    </source>
</evidence>
<dbReference type="AlphaFoldDB" id="A0AAU9E2R8"/>
<gene>
    <name evidence="1" type="ORF">HLVA_12690</name>
</gene>
<dbReference type="Proteomes" id="UP001321582">
    <property type="component" value="Chromosome"/>
</dbReference>
<dbReference type="EMBL" id="AP027059">
    <property type="protein sequence ID" value="BDU50700.1"/>
    <property type="molecule type" value="Genomic_DNA"/>
</dbReference>
<dbReference type="RefSeq" id="WP_307903560.1">
    <property type="nucleotide sequence ID" value="NZ_AP027059.1"/>
</dbReference>
<organism evidence="1 2">
    <name type="scientific">Haliovirga abyssi</name>
    <dbReference type="NCBI Taxonomy" id="2996794"/>
    <lineage>
        <taxon>Bacteria</taxon>
        <taxon>Fusobacteriati</taxon>
        <taxon>Fusobacteriota</taxon>
        <taxon>Fusobacteriia</taxon>
        <taxon>Fusobacteriales</taxon>
        <taxon>Haliovirgaceae</taxon>
        <taxon>Haliovirga</taxon>
    </lineage>
</organism>
<protein>
    <submittedName>
        <fullName evidence="1">Uncharacterized protein</fullName>
    </submittedName>
</protein>